<evidence type="ECO:0000313" key="2">
    <source>
        <dbReference type="WBParaSite" id="nRc.2.0.1.t06666-RA"/>
    </source>
</evidence>
<dbReference type="Proteomes" id="UP000887565">
    <property type="component" value="Unplaced"/>
</dbReference>
<evidence type="ECO:0000313" key="1">
    <source>
        <dbReference type="Proteomes" id="UP000887565"/>
    </source>
</evidence>
<keyword evidence="1" id="KW-1185">Reference proteome</keyword>
<proteinExistence type="predicted"/>
<dbReference type="WBParaSite" id="nRc.2.0.1.t06666-RA">
    <property type="protein sequence ID" value="nRc.2.0.1.t06666-RA"/>
    <property type="gene ID" value="nRc.2.0.1.g06666"/>
</dbReference>
<accession>A0A915HZH9</accession>
<name>A0A915HZH9_ROMCU</name>
<dbReference type="AlphaFoldDB" id="A0A915HZH9"/>
<organism evidence="1 2">
    <name type="scientific">Romanomermis culicivorax</name>
    <name type="common">Nematode worm</name>
    <dbReference type="NCBI Taxonomy" id="13658"/>
    <lineage>
        <taxon>Eukaryota</taxon>
        <taxon>Metazoa</taxon>
        <taxon>Ecdysozoa</taxon>
        <taxon>Nematoda</taxon>
        <taxon>Enoplea</taxon>
        <taxon>Dorylaimia</taxon>
        <taxon>Mermithida</taxon>
        <taxon>Mermithoidea</taxon>
        <taxon>Mermithidae</taxon>
        <taxon>Romanomermis</taxon>
    </lineage>
</organism>
<protein>
    <submittedName>
        <fullName evidence="2">Uncharacterized protein</fullName>
    </submittedName>
</protein>
<sequence length="74" mass="8629">MVTLYTCLFRRNGTDRQQLETFSLKFHFQSERMTAILRKTADSNVQPVVIPDPTGRNVKTYTHVEVKEWGEAIQ</sequence>
<reference evidence="2" key="1">
    <citation type="submission" date="2022-11" db="UniProtKB">
        <authorList>
            <consortium name="WormBaseParasite"/>
        </authorList>
    </citation>
    <scope>IDENTIFICATION</scope>
</reference>